<evidence type="ECO:0000313" key="3">
    <source>
        <dbReference type="Proteomes" id="UP000703269"/>
    </source>
</evidence>
<dbReference type="EMBL" id="BPQB01000216">
    <property type="protein sequence ID" value="GJF00853.1"/>
    <property type="molecule type" value="Genomic_DNA"/>
</dbReference>
<evidence type="ECO:0000256" key="1">
    <source>
        <dbReference type="SAM" id="MobiDB-lite"/>
    </source>
</evidence>
<dbReference type="AlphaFoldDB" id="A0A9P3GSQ2"/>
<comment type="caution">
    <text evidence="2">The sequence shown here is derived from an EMBL/GenBank/DDBJ whole genome shotgun (WGS) entry which is preliminary data.</text>
</comment>
<feature type="region of interest" description="Disordered" evidence="1">
    <location>
        <begin position="281"/>
        <end position="311"/>
    </location>
</feature>
<evidence type="ECO:0000313" key="2">
    <source>
        <dbReference type="EMBL" id="GJF00853.1"/>
    </source>
</evidence>
<name>A0A9P3GSQ2_9APHY</name>
<keyword evidence="3" id="KW-1185">Reference proteome</keyword>
<dbReference type="Proteomes" id="UP000703269">
    <property type="component" value="Unassembled WGS sequence"/>
</dbReference>
<accession>A0A9P3GSQ2</accession>
<reference evidence="2 3" key="1">
    <citation type="submission" date="2021-08" db="EMBL/GenBank/DDBJ databases">
        <title>Draft Genome Sequence of Phanerochaete sordida strain YK-624.</title>
        <authorList>
            <person name="Mori T."/>
            <person name="Dohra H."/>
            <person name="Suzuki T."/>
            <person name="Kawagishi H."/>
            <person name="Hirai H."/>
        </authorList>
    </citation>
    <scope>NUCLEOTIDE SEQUENCE [LARGE SCALE GENOMIC DNA]</scope>
    <source>
        <strain evidence="2 3">YK-624</strain>
    </source>
</reference>
<protein>
    <submittedName>
        <fullName evidence="2">Uncharacterized protein</fullName>
    </submittedName>
</protein>
<sequence>MLLTHLHGIAATVAGQAPAAGAVRAPATRCALDPNKYKAVKFFKKKSFFNFCKAKLHGSTNPTEGDTDKSKGEYKNICDILEHYDGSPYKSEEIMRVTKMLKHGFIKVDVSRNIPPPARWATHAQESHCQTVFAILYAKHPEIADCEDDWEAKQLAIECYLHYRQHHTWPKFWATSKPVPSPCRIKSESRAASAILQAPPVGGHDTQLTDTDVANNANENAAPGSLPSATRCAAKKAKLGVLIEGGNANTILAVTQSTAGLPNVNANPPVSFIATSIMPTNSSDMDRAPSLTPPSPSASVTPIPGTSSNSLTANEDAAALQNSESALAVTTTNMAGHAGDVPDLARAETYYRDAWLAENLTEDVSAFEAHWKTLKQAEKKVFNNLTAKEKRKRQKNSAERV</sequence>
<gene>
    <name evidence="2" type="ORF">PsYK624_171550</name>
</gene>
<proteinExistence type="predicted"/>
<organism evidence="2 3">
    <name type="scientific">Phanerochaete sordida</name>
    <dbReference type="NCBI Taxonomy" id="48140"/>
    <lineage>
        <taxon>Eukaryota</taxon>
        <taxon>Fungi</taxon>
        <taxon>Dikarya</taxon>
        <taxon>Basidiomycota</taxon>
        <taxon>Agaricomycotina</taxon>
        <taxon>Agaricomycetes</taxon>
        <taxon>Polyporales</taxon>
        <taxon>Phanerochaetaceae</taxon>
        <taxon>Phanerochaete</taxon>
    </lineage>
</organism>